<dbReference type="Proteomes" id="UP000001555">
    <property type="component" value="Unassembled WGS sequence"/>
</dbReference>
<evidence type="ECO:0000313" key="3">
    <source>
        <dbReference type="Proteomes" id="UP000001555"/>
    </source>
</evidence>
<dbReference type="STRING" id="6945.B7PS19"/>
<reference evidence="2" key="2">
    <citation type="submission" date="2020-05" db="UniProtKB">
        <authorList>
            <consortium name="EnsemblMetazoa"/>
        </authorList>
    </citation>
    <scope>IDENTIFICATION</scope>
    <source>
        <strain evidence="2">wikel</strain>
    </source>
</reference>
<gene>
    <name evidence="1" type="ORF">IscW_ISCW008230</name>
</gene>
<name>B7PS19_IXOSC</name>
<evidence type="ECO:0000313" key="2">
    <source>
        <dbReference type="EnsemblMetazoa" id="ISCW008230-PA"/>
    </source>
</evidence>
<dbReference type="EMBL" id="ABJB010807179">
    <property type="status" value="NOT_ANNOTATED_CDS"/>
    <property type="molecule type" value="Genomic_DNA"/>
</dbReference>
<protein>
    <submittedName>
        <fullName evidence="1 2">Uncharacterized protein</fullName>
    </submittedName>
</protein>
<proteinExistence type="predicted"/>
<keyword evidence="3" id="KW-1185">Reference proteome</keyword>
<dbReference type="VEuPathDB" id="VectorBase:ISCW008230"/>
<organism>
    <name type="scientific">Ixodes scapularis</name>
    <name type="common">Black-legged tick</name>
    <name type="synonym">Deer tick</name>
    <dbReference type="NCBI Taxonomy" id="6945"/>
    <lineage>
        <taxon>Eukaryota</taxon>
        <taxon>Metazoa</taxon>
        <taxon>Ecdysozoa</taxon>
        <taxon>Arthropoda</taxon>
        <taxon>Chelicerata</taxon>
        <taxon>Arachnida</taxon>
        <taxon>Acari</taxon>
        <taxon>Parasitiformes</taxon>
        <taxon>Ixodida</taxon>
        <taxon>Ixodoidea</taxon>
        <taxon>Ixodidae</taxon>
        <taxon>Ixodinae</taxon>
        <taxon>Ixodes</taxon>
    </lineage>
</organism>
<dbReference type="AlphaFoldDB" id="B7PS19"/>
<dbReference type="HOGENOM" id="CLU_1442576_0_0_1"/>
<dbReference type="PaxDb" id="6945-B7PS19"/>
<reference evidence="1 3" key="1">
    <citation type="submission" date="2008-03" db="EMBL/GenBank/DDBJ databases">
        <title>Annotation of Ixodes scapularis.</title>
        <authorList>
            <consortium name="Ixodes scapularis Genome Project Consortium"/>
            <person name="Caler E."/>
            <person name="Hannick L.I."/>
            <person name="Bidwell S."/>
            <person name="Joardar V."/>
            <person name="Thiagarajan M."/>
            <person name="Amedeo P."/>
            <person name="Galinsky K.J."/>
            <person name="Schobel S."/>
            <person name="Inman J."/>
            <person name="Hostetler J."/>
            <person name="Miller J."/>
            <person name="Hammond M."/>
            <person name="Megy K."/>
            <person name="Lawson D."/>
            <person name="Kodira C."/>
            <person name="Sutton G."/>
            <person name="Meyer J."/>
            <person name="Hill C.A."/>
            <person name="Birren B."/>
            <person name="Nene V."/>
            <person name="Collins F."/>
            <person name="Alarcon-Chaidez F."/>
            <person name="Wikel S."/>
            <person name="Strausberg R."/>
        </authorList>
    </citation>
    <scope>NUCLEOTIDE SEQUENCE [LARGE SCALE GENOMIC DNA]</scope>
    <source>
        <strain evidence="3">Wikel</strain>
        <strain evidence="1">Wikel colony</strain>
    </source>
</reference>
<dbReference type="InParanoid" id="B7PS19"/>
<accession>B7PS19</accession>
<sequence length="188" mass="21452">MQNPPEASGVPSTDASILTSLLPPPRPLDLSGDLEQAWKMWYEEFTLYSTATGLKAQDPAVTSATFLVTIGEDARRVYHTFTFANEADQHDLDTPIEKFHAHCKLTVNQTYREFVFGMRNLKPGEPVYVRNRASHQWAPAIVLARKQPRLYIVQDDEGLLHQRNRVVLRQSTRRAKPLARYTDPNFTT</sequence>
<evidence type="ECO:0000313" key="1">
    <source>
        <dbReference type="EMBL" id="EEC09391.1"/>
    </source>
</evidence>
<dbReference type="VEuPathDB" id="VectorBase:ISCI008230"/>
<dbReference type="EMBL" id="DS776301">
    <property type="protein sequence ID" value="EEC09391.1"/>
    <property type="molecule type" value="Genomic_DNA"/>
</dbReference>
<dbReference type="EnsemblMetazoa" id="ISCW008230-RA">
    <property type="protein sequence ID" value="ISCW008230-PA"/>
    <property type="gene ID" value="ISCW008230"/>
</dbReference>